<evidence type="ECO:0000313" key="2">
    <source>
        <dbReference type="Proteomes" id="UP001281147"/>
    </source>
</evidence>
<accession>A0ACC3NIE8</accession>
<comment type="caution">
    <text evidence="1">The sequence shown here is derived from an EMBL/GenBank/DDBJ whole genome shotgun (WGS) entry which is preliminary data.</text>
</comment>
<name>A0ACC3NIE8_9PEZI</name>
<protein>
    <submittedName>
        <fullName evidence="1">Uncharacterized protein</fullName>
    </submittedName>
</protein>
<dbReference type="Proteomes" id="UP001281147">
    <property type="component" value="Unassembled WGS sequence"/>
</dbReference>
<evidence type="ECO:0000313" key="1">
    <source>
        <dbReference type="EMBL" id="KAK3717575.1"/>
    </source>
</evidence>
<reference evidence="1" key="1">
    <citation type="submission" date="2023-07" db="EMBL/GenBank/DDBJ databases">
        <title>Black Yeasts Isolated from many extreme environments.</title>
        <authorList>
            <person name="Coleine C."/>
            <person name="Stajich J.E."/>
            <person name="Selbmann L."/>
        </authorList>
    </citation>
    <scope>NUCLEOTIDE SEQUENCE</scope>
    <source>
        <strain evidence="1">CCFEE 5714</strain>
    </source>
</reference>
<organism evidence="1 2">
    <name type="scientific">Vermiconidia calcicola</name>
    <dbReference type="NCBI Taxonomy" id="1690605"/>
    <lineage>
        <taxon>Eukaryota</taxon>
        <taxon>Fungi</taxon>
        <taxon>Dikarya</taxon>
        <taxon>Ascomycota</taxon>
        <taxon>Pezizomycotina</taxon>
        <taxon>Dothideomycetes</taxon>
        <taxon>Dothideomycetidae</taxon>
        <taxon>Mycosphaerellales</taxon>
        <taxon>Extremaceae</taxon>
        <taxon>Vermiconidia</taxon>
    </lineage>
</organism>
<sequence>MPEDNLLNNSTAAVLSENTAGQLDGTVVKTEEAVKKPTSSSSNDSDCADAEKQQRNDDLPEVERSKSAADSEYPGTGQTVAVMTSLVLTILLVALVSQVHLFNNRIDRLTFPQDRVIIATAIPSMTDDFHSLDDIGWYGSAFMMTSCAFQLLIGRIYTFYTPKYVFLIIIGLFEIGSAICGAAPSSEVFIFGRAIAGTGAAGIMSGAVVLMIDVVPLAKRPKYQGLFGACFGIASVVGPLLGGAFTTNVSWRWCFYINLPIGALVIAIIMFLLKPTVPSQKGLTIRQQLEKLDLLGELCLLPCIVCLLLALQWGGSTYAWSDGRIIALFVVFGVLFVGFVLVQVLKPDTATIQGRIIKNRSIIGAMWFTFCLASSMMLLVYYVPLWFQAIKGVSAVQSGIDTIPIVLALVVGAICAGAAVGRIGYYTPFMIASAIIMPIGAGLMTTFSLNTKQSIWVGYQVIVGFGIGIGMQQGSLAAQTVLSKEDVPSGVSLMFFCQMLGGAIFVAVGQNVFSQKLVRGLVTLVRDSSPTEIVNTGATELRDKVPQELLHSVLVVYNSALQELFIVATAMACIAILGAVIVEWRSVKGKQGPGGGKPVSGEKRDASGEA</sequence>
<proteinExistence type="predicted"/>
<keyword evidence="2" id="KW-1185">Reference proteome</keyword>
<gene>
    <name evidence="1" type="ORF">LTR37_005641</name>
</gene>
<dbReference type="EMBL" id="JAUTXU010000036">
    <property type="protein sequence ID" value="KAK3717575.1"/>
    <property type="molecule type" value="Genomic_DNA"/>
</dbReference>